<evidence type="ECO:0000313" key="4">
    <source>
        <dbReference type="EMBL" id="KIX05882.1"/>
    </source>
</evidence>
<feature type="region of interest" description="Disordered" evidence="2">
    <location>
        <begin position="1"/>
        <end position="23"/>
    </location>
</feature>
<keyword evidence="5" id="KW-1185">Reference proteome</keyword>
<dbReference type="GO" id="GO:0005634">
    <property type="term" value="C:nucleus"/>
    <property type="evidence" value="ECO:0007669"/>
    <property type="project" value="TreeGrafter"/>
</dbReference>
<dbReference type="GeneID" id="25291926"/>
<protein>
    <recommendedName>
        <fullName evidence="3">Protein kinase domain-containing protein</fullName>
    </recommendedName>
</protein>
<dbReference type="Pfam" id="PF12330">
    <property type="entry name" value="Haspin_kinase"/>
    <property type="match status" value="1"/>
</dbReference>
<feature type="domain" description="Protein kinase" evidence="3">
    <location>
        <begin position="135"/>
        <end position="520"/>
    </location>
</feature>
<proteinExistence type="predicted"/>
<dbReference type="PANTHER" id="PTHR24419:SF18">
    <property type="entry name" value="SERINE_THREONINE-PROTEIN KINASE HASPIN"/>
    <property type="match status" value="1"/>
</dbReference>
<evidence type="ECO:0000313" key="5">
    <source>
        <dbReference type="Proteomes" id="UP000053617"/>
    </source>
</evidence>
<gene>
    <name evidence="4" type="ORF">Z518_03855</name>
</gene>
<dbReference type="Proteomes" id="UP000053617">
    <property type="component" value="Unassembled WGS sequence"/>
</dbReference>
<reference evidence="4 5" key="1">
    <citation type="submission" date="2015-01" db="EMBL/GenBank/DDBJ databases">
        <title>The Genome Sequence of Rhinocladiella mackenzie CBS 650.93.</title>
        <authorList>
            <consortium name="The Broad Institute Genomics Platform"/>
            <person name="Cuomo C."/>
            <person name="de Hoog S."/>
            <person name="Gorbushina A."/>
            <person name="Stielow B."/>
            <person name="Teixiera M."/>
            <person name="Abouelleil A."/>
            <person name="Chapman S.B."/>
            <person name="Priest M."/>
            <person name="Young S.K."/>
            <person name="Wortman J."/>
            <person name="Nusbaum C."/>
            <person name="Birren B."/>
        </authorList>
    </citation>
    <scope>NUCLEOTIDE SEQUENCE [LARGE SCALE GENOMIC DNA]</scope>
    <source>
        <strain evidence="4 5">CBS 650.93</strain>
    </source>
</reference>
<evidence type="ECO:0000259" key="3">
    <source>
        <dbReference type="PROSITE" id="PS50011"/>
    </source>
</evidence>
<sequence length="520" mass="58611">MADFGALSELHNQQRPGRRFDKIYGKKKPAMAYSRAMHFHLFGGGDENHIVDKMDELKLKHDRDTPVQPVQEHPSPPKKQPAEHDPRLRGRRKALPSRKMAALTPERSQALTPLLGLIQREVKDFQEFGRSIGKKYICTKLGEGAYADVFKLHPKDFEQATDSPDEGGAVIKVIPFNIDKSTEDDIVDLESITREVRVFLTLTPLYGFAQCRGVEVVSGKYPDVLLEAFHLYKSTDPTDAINPDPNDTTPPDQLYVIIEMSNAGTPISKIKKPSAFQTFDIFWKTAMTLAHAEDEAEFEHRDLHNGNVCFKPRTRDGPIDATEELIGNMTAEPDVTLGLSNLEVTVIDYTLSRAHVGNDSSGGDPIVFDPIVYWEQNDIEGRTEAEKRQYDTYRTVRDWAKTTEICVQARAELDGVELEPMDKYMRFLPKSNVMWLGYLLADMLSRNKGEGRAACLPGSSRAAKRLQMNIWRTLEQVEGYINGTTPTLMPESARELLDTAVDQKWLTPADIAAFKSQVEE</sequence>
<dbReference type="AlphaFoldDB" id="A0A0D2FUW9"/>
<dbReference type="PANTHER" id="PTHR24419">
    <property type="entry name" value="INTERLEUKIN-1 RECEPTOR-ASSOCIATED KINASE"/>
    <property type="match status" value="1"/>
</dbReference>
<dbReference type="PROSITE" id="PS50011">
    <property type="entry name" value="PROTEIN_KINASE_DOM"/>
    <property type="match status" value="1"/>
</dbReference>
<dbReference type="InterPro" id="IPR011009">
    <property type="entry name" value="Kinase-like_dom_sf"/>
</dbReference>
<dbReference type="RefSeq" id="XP_013273018.1">
    <property type="nucleotide sequence ID" value="XM_013417564.1"/>
</dbReference>
<dbReference type="SUPFAM" id="SSF56112">
    <property type="entry name" value="Protein kinase-like (PK-like)"/>
    <property type="match status" value="1"/>
</dbReference>
<keyword evidence="1" id="KW-0067">ATP-binding</keyword>
<dbReference type="HOGENOM" id="CLU_019103_2_1_1"/>
<evidence type="ECO:0000256" key="2">
    <source>
        <dbReference type="SAM" id="MobiDB-lite"/>
    </source>
</evidence>
<feature type="region of interest" description="Disordered" evidence="2">
    <location>
        <begin position="62"/>
        <end position="100"/>
    </location>
</feature>
<feature type="binding site" evidence="1">
    <location>
        <position position="172"/>
    </location>
    <ligand>
        <name>ATP</name>
        <dbReference type="ChEBI" id="CHEBI:30616"/>
    </ligand>
</feature>
<dbReference type="Gene3D" id="3.30.200.20">
    <property type="entry name" value="Phosphorylase Kinase, domain 1"/>
    <property type="match status" value="1"/>
</dbReference>
<dbReference type="PROSITE" id="PS00107">
    <property type="entry name" value="PROTEIN_KINASE_ATP"/>
    <property type="match status" value="1"/>
</dbReference>
<dbReference type="STRING" id="1442369.A0A0D2FUW9"/>
<dbReference type="Gene3D" id="1.10.510.10">
    <property type="entry name" value="Transferase(Phosphotransferase) domain 1"/>
    <property type="match status" value="1"/>
</dbReference>
<evidence type="ECO:0000256" key="1">
    <source>
        <dbReference type="PROSITE-ProRule" id="PRU10141"/>
    </source>
</evidence>
<name>A0A0D2FUW9_9EURO</name>
<dbReference type="GO" id="GO:0005737">
    <property type="term" value="C:cytoplasm"/>
    <property type="evidence" value="ECO:0007669"/>
    <property type="project" value="TreeGrafter"/>
</dbReference>
<accession>A0A0D2FUW9</accession>
<dbReference type="GO" id="GO:0005524">
    <property type="term" value="F:ATP binding"/>
    <property type="evidence" value="ECO:0007669"/>
    <property type="project" value="UniProtKB-UniRule"/>
</dbReference>
<organism evidence="4 5">
    <name type="scientific">Rhinocladiella mackenziei CBS 650.93</name>
    <dbReference type="NCBI Taxonomy" id="1442369"/>
    <lineage>
        <taxon>Eukaryota</taxon>
        <taxon>Fungi</taxon>
        <taxon>Dikarya</taxon>
        <taxon>Ascomycota</taxon>
        <taxon>Pezizomycotina</taxon>
        <taxon>Eurotiomycetes</taxon>
        <taxon>Chaetothyriomycetidae</taxon>
        <taxon>Chaetothyriales</taxon>
        <taxon>Herpotrichiellaceae</taxon>
        <taxon>Rhinocladiella</taxon>
    </lineage>
</organism>
<dbReference type="GO" id="GO:0072354">
    <property type="term" value="F:histone H3T3 kinase activity"/>
    <property type="evidence" value="ECO:0007669"/>
    <property type="project" value="TreeGrafter"/>
</dbReference>
<dbReference type="OrthoDB" id="5327538at2759"/>
<dbReference type="EMBL" id="KN847477">
    <property type="protein sequence ID" value="KIX05882.1"/>
    <property type="molecule type" value="Genomic_DNA"/>
</dbReference>
<dbReference type="GO" id="GO:0035556">
    <property type="term" value="P:intracellular signal transduction"/>
    <property type="evidence" value="ECO:0007669"/>
    <property type="project" value="TreeGrafter"/>
</dbReference>
<dbReference type="VEuPathDB" id="FungiDB:Z518_03855"/>
<dbReference type="GO" id="GO:0000278">
    <property type="term" value="P:mitotic cell cycle"/>
    <property type="evidence" value="ECO:0007669"/>
    <property type="project" value="TreeGrafter"/>
</dbReference>
<dbReference type="InterPro" id="IPR000719">
    <property type="entry name" value="Prot_kinase_dom"/>
</dbReference>
<keyword evidence="1" id="KW-0547">Nucleotide-binding</keyword>
<dbReference type="InterPro" id="IPR017441">
    <property type="entry name" value="Protein_kinase_ATP_BS"/>
</dbReference>